<dbReference type="RefSeq" id="WP_072903939.1">
    <property type="nucleotide sequence ID" value="NZ_FRAD01000016.1"/>
</dbReference>
<evidence type="ECO:0000256" key="16">
    <source>
        <dbReference type="SAM" id="Coils"/>
    </source>
</evidence>
<dbReference type="GO" id="GO:0002161">
    <property type="term" value="F:aminoacyl-tRNA deacylase activity"/>
    <property type="evidence" value="ECO:0007669"/>
    <property type="project" value="UniProtKB-ARBA"/>
</dbReference>
<evidence type="ECO:0000256" key="10">
    <source>
        <dbReference type="ARBA" id="ARBA00022833"/>
    </source>
</evidence>
<dbReference type="InterPro" id="IPR018165">
    <property type="entry name" value="Ala-tRNA-synth_IIc_core"/>
</dbReference>
<dbReference type="GO" id="GO:0046872">
    <property type="term" value="F:metal ion binding"/>
    <property type="evidence" value="ECO:0007669"/>
    <property type="project" value="UniProtKB-KW"/>
</dbReference>
<dbReference type="FunFam" id="3.10.310.40:FF:000001">
    <property type="entry name" value="Alanine--tRNA ligase"/>
    <property type="match status" value="1"/>
</dbReference>
<keyword evidence="14 18" id="KW-0030">Aminoacyl-tRNA synthetase</keyword>
<dbReference type="InterPro" id="IPR009000">
    <property type="entry name" value="Transl_B-barrel_sf"/>
</dbReference>
<dbReference type="GO" id="GO:0005737">
    <property type="term" value="C:cytoplasm"/>
    <property type="evidence" value="ECO:0007669"/>
    <property type="project" value="UniProtKB-SubCell"/>
</dbReference>
<protein>
    <recommendedName>
        <fullName evidence="5">Alanine--tRNA ligase</fullName>
        <ecNumber evidence="4">6.1.1.7</ecNumber>
    </recommendedName>
    <alternativeName>
        <fullName evidence="15">Alanyl-tRNA synthetase</fullName>
    </alternativeName>
</protein>
<dbReference type="SMART" id="SM00863">
    <property type="entry name" value="tRNA_SAD"/>
    <property type="match status" value="1"/>
</dbReference>
<keyword evidence="19" id="KW-1185">Reference proteome</keyword>
<dbReference type="Pfam" id="PF07973">
    <property type="entry name" value="tRNA_SAD"/>
    <property type="match status" value="1"/>
</dbReference>
<keyword evidence="6" id="KW-0820">tRNA-binding</keyword>
<dbReference type="Gene3D" id="3.10.310.40">
    <property type="match status" value="1"/>
</dbReference>
<feature type="domain" description="Alanyl-transfer RNA synthetases family profile" evidence="17">
    <location>
        <begin position="1"/>
        <end position="235"/>
    </location>
</feature>
<gene>
    <name evidence="18" type="ORF">SAMN02745248_01991</name>
</gene>
<reference evidence="18 19" key="1">
    <citation type="submission" date="2016-11" db="EMBL/GenBank/DDBJ databases">
        <authorList>
            <person name="Jaros S."/>
            <person name="Januszkiewicz K."/>
            <person name="Wedrychowicz H."/>
        </authorList>
    </citation>
    <scope>NUCLEOTIDE SEQUENCE [LARGE SCALE GENOMIC DNA]</scope>
    <source>
        <strain evidence="18 19">DSM 3090</strain>
    </source>
</reference>
<keyword evidence="10" id="KW-0862">Zinc</keyword>
<comment type="cofactor">
    <cofactor evidence="1">
        <name>Zn(2+)</name>
        <dbReference type="ChEBI" id="CHEBI:29105"/>
    </cofactor>
</comment>
<keyword evidence="9" id="KW-0547">Nucleotide-binding</keyword>
<evidence type="ECO:0000256" key="2">
    <source>
        <dbReference type="ARBA" id="ARBA00004496"/>
    </source>
</evidence>
<dbReference type="InterPro" id="IPR012947">
    <property type="entry name" value="tRNA_SAD"/>
</dbReference>
<evidence type="ECO:0000256" key="1">
    <source>
        <dbReference type="ARBA" id="ARBA00001947"/>
    </source>
</evidence>
<feature type="coiled-coil region" evidence="16">
    <location>
        <begin position="244"/>
        <end position="285"/>
    </location>
</feature>
<evidence type="ECO:0000256" key="5">
    <source>
        <dbReference type="ARBA" id="ARBA00017959"/>
    </source>
</evidence>
<evidence type="ECO:0000256" key="15">
    <source>
        <dbReference type="ARBA" id="ARBA00032577"/>
    </source>
</evidence>
<dbReference type="OrthoDB" id="9812949at2"/>
<dbReference type="EC" id="6.1.1.7" evidence="4"/>
<evidence type="ECO:0000313" key="18">
    <source>
        <dbReference type="EMBL" id="SHK18521.1"/>
    </source>
</evidence>
<evidence type="ECO:0000256" key="6">
    <source>
        <dbReference type="ARBA" id="ARBA00022555"/>
    </source>
</evidence>
<keyword evidence="7" id="KW-0436">Ligase</keyword>
<name>A0A1M6QE89_9CLOT</name>
<keyword evidence="8" id="KW-0479">Metal-binding</keyword>
<dbReference type="InterPro" id="IPR003156">
    <property type="entry name" value="DHHA1_dom"/>
</dbReference>
<comment type="subcellular location">
    <subcellularLocation>
        <location evidence="2">Cytoplasm</location>
    </subcellularLocation>
</comment>
<dbReference type="PROSITE" id="PS50860">
    <property type="entry name" value="AA_TRNA_LIGASE_II_ALA"/>
    <property type="match status" value="1"/>
</dbReference>
<evidence type="ECO:0000256" key="13">
    <source>
        <dbReference type="ARBA" id="ARBA00022917"/>
    </source>
</evidence>
<proteinExistence type="inferred from homology"/>
<dbReference type="STRING" id="1121331.SAMN02745248_01991"/>
<dbReference type="Proteomes" id="UP000183952">
    <property type="component" value="Unassembled WGS sequence"/>
</dbReference>
<comment type="similarity">
    <text evidence="3">Belongs to the class-II aminoacyl-tRNA synthetase family.</text>
</comment>
<evidence type="ECO:0000259" key="17">
    <source>
        <dbReference type="PROSITE" id="PS50860"/>
    </source>
</evidence>
<keyword evidence="16" id="KW-0175">Coiled coil</keyword>
<dbReference type="GO" id="GO:0006419">
    <property type="term" value="P:alanyl-tRNA aminoacylation"/>
    <property type="evidence" value="ECO:0007669"/>
    <property type="project" value="InterPro"/>
</dbReference>
<evidence type="ECO:0000256" key="12">
    <source>
        <dbReference type="ARBA" id="ARBA00022884"/>
    </source>
</evidence>
<evidence type="ECO:0000256" key="7">
    <source>
        <dbReference type="ARBA" id="ARBA00022598"/>
    </source>
</evidence>
<evidence type="ECO:0000256" key="8">
    <source>
        <dbReference type="ARBA" id="ARBA00022723"/>
    </source>
</evidence>
<dbReference type="GO" id="GO:0005524">
    <property type="term" value="F:ATP binding"/>
    <property type="evidence" value="ECO:0007669"/>
    <property type="project" value="UniProtKB-KW"/>
</dbReference>
<dbReference type="SUPFAM" id="SSF55186">
    <property type="entry name" value="ThrRS/AlaRS common domain"/>
    <property type="match status" value="1"/>
</dbReference>
<dbReference type="Gene3D" id="2.40.30.130">
    <property type="match status" value="1"/>
</dbReference>
<dbReference type="AlphaFoldDB" id="A0A1M6QE89"/>
<evidence type="ECO:0000313" key="19">
    <source>
        <dbReference type="Proteomes" id="UP000183952"/>
    </source>
</evidence>
<dbReference type="PANTHER" id="PTHR43462">
    <property type="entry name" value="ALANYL-TRNA EDITING PROTEIN"/>
    <property type="match status" value="1"/>
</dbReference>
<evidence type="ECO:0000256" key="3">
    <source>
        <dbReference type="ARBA" id="ARBA00008226"/>
    </source>
</evidence>
<evidence type="ECO:0000256" key="11">
    <source>
        <dbReference type="ARBA" id="ARBA00022840"/>
    </source>
</evidence>
<dbReference type="GO" id="GO:0004813">
    <property type="term" value="F:alanine-tRNA ligase activity"/>
    <property type="evidence" value="ECO:0007669"/>
    <property type="project" value="UniProtKB-EC"/>
</dbReference>
<dbReference type="GO" id="GO:0000049">
    <property type="term" value="F:tRNA binding"/>
    <property type="evidence" value="ECO:0007669"/>
    <property type="project" value="UniProtKB-KW"/>
</dbReference>
<organism evidence="18 19">
    <name type="scientific">Hathewaya proteolytica DSM 3090</name>
    <dbReference type="NCBI Taxonomy" id="1121331"/>
    <lineage>
        <taxon>Bacteria</taxon>
        <taxon>Bacillati</taxon>
        <taxon>Bacillota</taxon>
        <taxon>Clostridia</taxon>
        <taxon>Eubacteriales</taxon>
        <taxon>Clostridiaceae</taxon>
        <taxon>Hathewaya</taxon>
    </lineage>
</organism>
<dbReference type="Pfam" id="PF02272">
    <property type="entry name" value="DHHA1"/>
    <property type="match status" value="1"/>
</dbReference>
<dbReference type="Gene3D" id="3.30.980.10">
    <property type="entry name" value="Threonyl-trna Synthetase, Chain A, domain 2"/>
    <property type="match status" value="1"/>
</dbReference>
<dbReference type="EMBL" id="FRAD01000016">
    <property type="protein sequence ID" value="SHK18521.1"/>
    <property type="molecule type" value="Genomic_DNA"/>
</dbReference>
<dbReference type="PANTHER" id="PTHR43462:SF1">
    <property type="entry name" value="ALANYL-TRNA EDITING PROTEIN AARSD1"/>
    <property type="match status" value="1"/>
</dbReference>
<evidence type="ECO:0000256" key="14">
    <source>
        <dbReference type="ARBA" id="ARBA00023146"/>
    </source>
</evidence>
<dbReference type="SUPFAM" id="SSF50447">
    <property type="entry name" value="Translation proteins"/>
    <property type="match status" value="1"/>
</dbReference>
<keyword evidence="12" id="KW-0694">RNA-binding</keyword>
<keyword evidence="11" id="KW-0067">ATP-binding</keyword>
<sequence>MEKLFYEDQYIKEFVADIKDIKEKEGKYHVSLNRTAFFPGGGGQQCDTGLIGDIEVSEVYEENGVIYHVLDKMPVKTHEVHCKLNWERRKDGMDQHFAQHVLSGCFFNTYNANTLGIHIGDDYSTVDIQGVLTEEQISHVEKLANEAIYRELKVEFLFPDEDELQNIDLRRAKPNTDEKIRVVKIEDLDINACCGIHPSNTRELRLIKILKFEKYKGNTRIEYIAGERAVKDCIKKDFILSNICRELSCNVDEVYSNIIKLEEKYQQSCEENKQLNNTLMEYEIKEFIKEADIIGNTKLIVRSMENYDVKKANKLIEKIVEHHGVVAVLGISSYDTCNLIMASSKDVNNISMSHVLKESIKLIDGRGGGKDHLAQGAGKNPENIKAALNLAENIIKKSFI</sequence>
<accession>A0A1M6QE89</accession>
<dbReference type="InterPro" id="IPR051335">
    <property type="entry name" value="Alanyl-tRNA_Editing_Enzymes"/>
</dbReference>
<evidence type="ECO:0000256" key="4">
    <source>
        <dbReference type="ARBA" id="ARBA00013168"/>
    </source>
</evidence>
<evidence type="ECO:0000256" key="9">
    <source>
        <dbReference type="ARBA" id="ARBA00022741"/>
    </source>
</evidence>
<dbReference type="InterPro" id="IPR018163">
    <property type="entry name" value="Thr/Ala-tRNA-synth_IIc_edit"/>
</dbReference>
<keyword evidence="13" id="KW-0648">Protein biosynthesis</keyword>